<protein>
    <submittedName>
        <fullName evidence="1">Uncharacterized protein</fullName>
    </submittedName>
</protein>
<name>A0A0E9T2R0_ANGAN</name>
<reference evidence="1" key="1">
    <citation type="submission" date="2014-11" db="EMBL/GenBank/DDBJ databases">
        <authorList>
            <person name="Amaro Gonzalez C."/>
        </authorList>
    </citation>
    <scope>NUCLEOTIDE SEQUENCE</scope>
</reference>
<accession>A0A0E9T2R0</accession>
<sequence>MYWVQRVFSTNNPIFEVEEVQSG</sequence>
<dbReference type="EMBL" id="GBXM01060775">
    <property type="protein sequence ID" value="JAH47802.1"/>
    <property type="molecule type" value="Transcribed_RNA"/>
</dbReference>
<reference evidence="1" key="2">
    <citation type="journal article" date="2015" name="Fish Shellfish Immunol.">
        <title>Early steps in the European eel (Anguilla anguilla)-Vibrio vulnificus interaction in the gills: Role of the RtxA13 toxin.</title>
        <authorList>
            <person name="Callol A."/>
            <person name="Pajuelo D."/>
            <person name="Ebbesson L."/>
            <person name="Teles M."/>
            <person name="MacKenzie S."/>
            <person name="Amaro C."/>
        </authorList>
    </citation>
    <scope>NUCLEOTIDE SEQUENCE</scope>
</reference>
<evidence type="ECO:0000313" key="1">
    <source>
        <dbReference type="EMBL" id="JAH47802.1"/>
    </source>
</evidence>
<organism evidence="1">
    <name type="scientific">Anguilla anguilla</name>
    <name type="common">European freshwater eel</name>
    <name type="synonym">Muraena anguilla</name>
    <dbReference type="NCBI Taxonomy" id="7936"/>
    <lineage>
        <taxon>Eukaryota</taxon>
        <taxon>Metazoa</taxon>
        <taxon>Chordata</taxon>
        <taxon>Craniata</taxon>
        <taxon>Vertebrata</taxon>
        <taxon>Euteleostomi</taxon>
        <taxon>Actinopterygii</taxon>
        <taxon>Neopterygii</taxon>
        <taxon>Teleostei</taxon>
        <taxon>Anguilliformes</taxon>
        <taxon>Anguillidae</taxon>
        <taxon>Anguilla</taxon>
    </lineage>
</organism>
<dbReference type="AlphaFoldDB" id="A0A0E9T2R0"/>
<proteinExistence type="predicted"/>